<evidence type="ECO:0000313" key="2">
    <source>
        <dbReference type="EMBL" id="MFB5269728.1"/>
    </source>
</evidence>
<evidence type="ECO:0008006" key="4">
    <source>
        <dbReference type="Google" id="ProtNLM"/>
    </source>
</evidence>
<comment type="caution">
    <text evidence="2">The sequence shown here is derived from an EMBL/GenBank/DDBJ whole genome shotgun (WGS) entry which is preliminary data.</text>
</comment>
<dbReference type="Proteomes" id="UP001580346">
    <property type="component" value="Unassembled WGS sequence"/>
</dbReference>
<accession>A0ABV5AZT8</accession>
<feature type="chain" id="PRO_5046908863" description="WxL domain-containing protein" evidence="1">
    <location>
        <begin position="25"/>
        <end position="269"/>
    </location>
</feature>
<name>A0ABV5AZT8_9BACL</name>
<reference evidence="2 3" key="1">
    <citation type="submission" date="2024-09" db="EMBL/GenBank/DDBJ databases">
        <title>Paenibacillus zeirhizospherea sp. nov., isolated from surface of the maize (Zea mays) roots in a horticulture field, Hungary.</title>
        <authorList>
            <person name="Marton D."/>
            <person name="Farkas M."/>
            <person name="Bedics A."/>
            <person name="Toth E."/>
            <person name="Tancsics A."/>
            <person name="Boka K."/>
            <person name="Maroti G."/>
            <person name="Kriszt B."/>
            <person name="Cserhati M."/>
        </authorList>
    </citation>
    <scope>NUCLEOTIDE SEQUENCE [LARGE SCALE GENOMIC DNA]</scope>
    <source>
        <strain evidence="2 3">KCTC 33519</strain>
    </source>
</reference>
<protein>
    <recommendedName>
        <fullName evidence="4">WxL domain-containing protein</fullName>
    </recommendedName>
</protein>
<dbReference type="RefSeq" id="WP_375357999.1">
    <property type="nucleotide sequence ID" value="NZ_JBHHMI010000038.1"/>
</dbReference>
<proteinExistence type="predicted"/>
<keyword evidence="3" id="KW-1185">Reference proteome</keyword>
<gene>
    <name evidence="2" type="ORF">ACE41H_23520</name>
</gene>
<evidence type="ECO:0000256" key="1">
    <source>
        <dbReference type="SAM" id="SignalP"/>
    </source>
</evidence>
<sequence length="269" mass="29382">MKVKVKGKVVGILLTALLSFGSVASVSASSSPEPSIALDSTVPEGYRVVKEYDPMDESTKVDMQVEGESLLAETKTLQNSSESIPALDDTEILKNETHLYRELQNIETGDVVPQYITEMVVAADPFLYSGSNQNSDKSLKLTITLYYHQTTKNSLAYLGLDKAYWRYDKGSSPNSNITPYLTHTAELLQIGPGINDHGQVQRKNVSPLAGDLSFGKTYLAEVPSSWIEVLDQGLATEVGLRVNAKFLNQSTGKIISYGWSLTIKGKSPL</sequence>
<dbReference type="EMBL" id="JBHHMI010000038">
    <property type="protein sequence ID" value="MFB5269728.1"/>
    <property type="molecule type" value="Genomic_DNA"/>
</dbReference>
<keyword evidence="1" id="KW-0732">Signal</keyword>
<organism evidence="2 3">
    <name type="scientific">Paenibacillus enshidis</name>
    <dbReference type="NCBI Taxonomy" id="1458439"/>
    <lineage>
        <taxon>Bacteria</taxon>
        <taxon>Bacillati</taxon>
        <taxon>Bacillota</taxon>
        <taxon>Bacilli</taxon>
        <taxon>Bacillales</taxon>
        <taxon>Paenibacillaceae</taxon>
        <taxon>Paenibacillus</taxon>
    </lineage>
</organism>
<evidence type="ECO:0000313" key="3">
    <source>
        <dbReference type="Proteomes" id="UP001580346"/>
    </source>
</evidence>
<feature type="signal peptide" evidence="1">
    <location>
        <begin position="1"/>
        <end position="24"/>
    </location>
</feature>